<dbReference type="EMBL" id="JARPUR010000002">
    <property type="protein sequence ID" value="KAK4881049.1"/>
    <property type="molecule type" value="Genomic_DNA"/>
</dbReference>
<accession>A0AAN7PB98</accession>
<dbReference type="Proteomes" id="UP001353858">
    <property type="component" value="Unassembled WGS sequence"/>
</dbReference>
<keyword evidence="2" id="KW-0539">Nucleus</keyword>
<evidence type="ECO:0000259" key="3">
    <source>
        <dbReference type="Pfam" id="PF08698"/>
    </source>
</evidence>
<organism evidence="4 5">
    <name type="scientific">Aquatica leii</name>
    <dbReference type="NCBI Taxonomy" id="1421715"/>
    <lineage>
        <taxon>Eukaryota</taxon>
        <taxon>Metazoa</taxon>
        <taxon>Ecdysozoa</taxon>
        <taxon>Arthropoda</taxon>
        <taxon>Hexapoda</taxon>
        <taxon>Insecta</taxon>
        <taxon>Pterygota</taxon>
        <taxon>Neoptera</taxon>
        <taxon>Endopterygota</taxon>
        <taxon>Coleoptera</taxon>
        <taxon>Polyphaga</taxon>
        <taxon>Elateriformia</taxon>
        <taxon>Elateroidea</taxon>
        <taxon>Lampyridae</taxon>
        <taxon>Luciolinae</taxon>
        <taxon>Aquatica</taxon>
    </lineage>
</organism>
<dbReference type="GO" id="GO:0005730">
    <property type="term" value="C:nucleolus"/>
    <property type="evidence" value="ECO:0007669"/>
    <property type="project" value="UniProtKB-SubCell"/>
</dbReference>
<proteinExistence type="predicted"/>
<dbReference type="GO" id="GO:0003723">
    <property type="term" value="F:RNA binding"/>
    <property type="evidence" value="ECO:0007669"/>
    <property type="project" value="TreeGrafter"/>
</dbReference>
<sequence length="240" mass="28585">MDFYIDNIGENEEQQTTSDEIKQIIAEYKQSVKETEVKVPKKSMFDAFEEEIGWNKTNLKNTKHSAVKINDEVTHVRREVDELLKKSVITSQFEDLHNVPQYDMAEKQRKLLRKREAVKTKGNKWYGLPATEVTNDVKRELQVLQMRSALDPKRFYKKNDLKVLPKYFQIGKVIDSHLDYYNGRLTKKERKKTLVDELLTDAEFNKYNKRKYKEIIEQKQATSYKAWKQAKKSKKKSKRR</sequence>
<dbReference type="Pfam" id="PF08698">
    <property type="entry name" value="Fcf2"/>
    <property type="match status" value="1"/>
</dbReference>
<dbReference type="AlphaFoldDB" id="A0AAN7PB98"/>
<comment type="subcellular location">
    <subcellularLocation>
        <location evidence="1">Nucleus</location>
        <location evidence="1">Nucleolus</location>
    </subcellularLocation>
</comment>
<dbReference type="PANTHER" id="PTHR21686">
    <property type="entry name" value="DEOXYNUCLEOTIDYLTRANSFERASE TERMINAL-INTERACTING PROTEIN 2"/>
    <property type="match status" value="1"/>
</dbReference>
<dbReference type="InterPro" id="IPR014810">
    <property type="entry name" value="Fcf2_C"/>
</dbReference>
<dbReference type="InterPro" id="IPR039883">
    <property type="entry name" value="Fcf2/DNTTIP2"/>
</dbReference>
<protein>
    <recommendedName>
        <fullName evidence="3">Fcf2 pre-rRNA processing C-terminal domain-containing protein</fullName>
    </recommendedName>
</protein>
<evidence type="ECO:0000256" key="1">
    <source>
        <dbReference type="ARBA" id="ARBA00004604"/>
    </source>
</evidence>
<gene>
    <name evidence="4" type="ORF">RN001_004368</name>
</gene>
<evidence type="ECO:0000313" key="4">
    <source>
        <dbReference type="EMBL" id="KAK4881049.1"/>
    </source>
</evidence>
<name>A0AAN7PB98_9COLE</name>
<dbReference type="GO" id="GO:0006396">
    <property type="term" value="P:RNA processing"/>
    <property type="evidence" value="ECO:0007669"/>
    <property type="project" value="TreeGrafter"/>
</dbReference>
<reference evidence="5" key="1">
    <citation type="submission" date="2023-01" db="EMBL/GenBank/DDBJ databases">
        <title>Key to firefly adult light organ development and bioluminescence: homeobox transcription factors regulate luciferase expression and transportation to peroxisome.</title>
        <authorList>
            <person name="Fu X."/>
        </authorList>
    </citation>
    <scope>NUCLEOTIDE SEQUENCE [LARGE SCALE GENOMIC DNA]</scope>
</reference>
<keyword evidence="5" id="KW-1185">Reference proteome</keyword>
<comment type="caution">
    <text evidence="4">The sequence shown here is derived from an EMBL/GenBank/DDBJ whole genome shotgun (WGS) entry which is preliminary data.</text>
</comment>
<dbReference type="PANTHER" id="PTHR21686:SF12">
    <property type="entry name" value="DEOXYNUCLEOTIDYLTRANSFERASE TERMINAL-INTERACTING PROTEIN 2"/>
    <property type="match status" value="1"/>
</dbReference>
<evidence type="ECO:0000256" key="2">
    <source>
        <dbReference type="ARBA" id="ARBA00023242"/>
    </source>
</evidence>
<evidence type="ECO:0000313" key="5">
    <source>
        <dbReference type="Proteomes" id="UP001353858"/>
    </source>
</evidence>
<feature type="domain" description="Fcf2 pre-rRNA processing C-terminal" evidence="3">
    <location>
        <begin position="119"/>
        <end position="211"/>
    </location>
</feature>